<dbReference type="SUPFAM" id="SSF46785">
    <property type="entry name" value="Winged helix' DNA-binding domain"/>
    <property type="match status" value="1"/>
</dbReference>
<dbReference type="PANTHER" id="PTHR42912:SF93">
    <property type="entry name" value="N6-ADENOSINE-METHYLTRANSFERASE TMT1A"/>
    <property type="match status" value="1"/>
</dbReference>
<dbReference type="RefSeq" id="WP_214170011.1">
    <property type="nucleotide sequence ID" value="NZ_JAHCVJ010000001.1"/>
</dbReference>
<dbReference type="Pfam" id="PF01022">
    <property type="entry name" value="HTH_5"/>
    <property type="match status" value="1"/>
</dbReference>
<dbReference type="GO" id="GO:0003700">
    <property type="term" value="F:DNA-binding transcription factor activity"/>
    <property type="evidence" value="ECO:0007669"/>
    <property type="project" value="InterPro"/>
</dbReference>
<evidence type="ECO:0000313" key="2">
    <source>
        <dbReference type="EMBL" id="MBT0663256.1"/>
    </source>
</evidence>
<dbReference type="InterPro" id="IPR036390">
    <property type="entry name" value="WH_DNA-bd_sf"/>
</dbReference>
<dbReference type="PRINTS" id="PR00778">
    <property type="entry name" value="HTHARSR"/>
</dbReference>
<dbReference type="InterPro" id="IPR013216">
    <property type="entry name" value="Methyltransf_11"/>
</dbReference>
<feature type="domain" description="HTH arsR-type" evidence="1">
    <location>
        <begin position="1"/>
        <end position="92"/>
    </location>
</feature>
<dbReference type="Gene3D" id="1.10.10.10">
    <property type="entry name" value="Winged helix-like DNA-binding domain superfamily/Winged helix DNA-binding domain"/>
    <property type="match status" value="1"/>
</dbReference>
<dbReference type="InterPro" id="IPR001845">
    <property type="entry name" value="HTH_ArsR_DNA-bd_dom"/>
</dbReference>
<dbReference type="CDD" id="cd00090">
    <property type="entry name" value="HTH_ARSR"/>
    <property type="match status" value="1"/>
</dbReference>
<dbReference type="InterPro" id="IPR036388">
    <property type="entry name" value="WH-like_DNA-bd_sf"/>
</dbReference>
<dbReference type="GO" id="GO:0008757">
    <property type="term" value="F:S-adenosylmethionine-dependent methyltransferase activity"/>
    <property type="evidence" value="ECO:0007669"/>
    <property type="project" value="InterPro"/>
</dbReference>
<dbReference type="InterPro" id="IPR050508">
    <property type="entry name" value="Methyltransf_Superfamily"/>
</dbReference>
<protein>
    <submittedName>
        <fullName evidence="2">Metalloregulator ArsR/SmtB family transcription factor</fullName>
    </submittedName>
</protein>
<gene>
    <name evidence="2" type="ORF">KI809_02990</name>
</gene>
<name>A0AAW4KXB1_9BACT</name>
<dbReference type="EMBL" id="JAHCVJ010000001">
    <property type="protein sequence ID" value="MBT0663256.1"/>
    <property type="molecule type" value="Genomic_DNA"/>
</dbReference>
<dbReference type="InterPro" id="IPR011991">
    <property type="entry name" value="ArsR-like_HTH"/>
</dbReference>
<dbReference type="NCBIfam" id="NF033788">
    <property type="entry name" value="HTH_metalloreg"/>
    <property type="match status" value="1"/>
</dbReference>
<dbReference type="SMART" id="SM00418">
    <property type="entry name" value="HTH_ARSR"/>
    <property type="match status" value="1"/>
</dbReference>
<evidence type="ECO:0000313" key="3">
    <source>
        <dbReference type="Proteomes" id="UP000811899"/>
    </source>
</evidence>
<dbReference type="PROSITE" id="PS50987">
    <property type="entry name" value="HTH_ARSR_2"/>
    <property type="match status" value="1"/>
</dbReference>
<accession>A0AAW4KXB1</accession>
<evidence type="ECO:0000259" key="1">
    <source>
        <dbReference type="PROSITE" id="PS50987"/>
    </source>
</evidence>
<dbReference type="CDD" id="cd02440">
    <property type="entry name" value="AdoMet_MTases"/>
    <property type="match status" value="1"/>
</dbReference>
<dbReference type="SUPFAM" id="SSF53335">
    <property type="entry name" value="S-adenosyl-L-methionine-dependent methyltransferases"/>
    <property type="match status" value="1"/>
</dbReference>
<proteinExistence type="predicted"/>
<keyword evidence="3" id="KW-1185">Reference proteome</keyword>
<comment type="caution">
    <text evidence="2">The sequence shown here is derived from an EMBL/GenBank/DDBJ whole genome shotgun (WGS) entry which is preliminary data.</text>
</comment>
<dbReference type="Gene3D" id="3.40.50.150">
    <property type="entry name" value="Vaccinia Virus protein VP39"/>
    <property type="match status" value="1"/>
</dbReference>
<dbReference type="Pfam" id="PF08241">
    <property type="entry name" value="Methyltransf_11"/>
    <property type="match status" value="1"/>
</dbReference>
<dbReference type="Proteomes" id="UP000811899">
    <property type="component" value="Unassembled WGS sequence"/>
</dbReference>
<dbReference type="PANTHER" id="PTHR42912">
    <property type="entry name" value="METHYLTRANSFERASE"/>
    <property type="match status" value="1"/>
</dbReference>
<reference evidence="2 3" key="1">
    <citation type="submission" date="2021-05" db="EMBL/GenBank/DDBJ databases">
        <title>The draft genome of Geobacter pelophilus DSM 12255.</title>
        <authorList>
            <person name="Xu Z."/>
            <person name="Masuda Y."/>
            <person name="Itoh H."/>
            <person name="Senoo K."/>
        </authorList>
    </citation>
    <scope>NUCLEOTIDE SEQUENCE [LARGE SCALE GENOMIC DNA]</scope>
    <source>
        <strain evidence="2 3">DSM 12255</strain>
    </source>
</reference>
<organism evidence="2 3">
    <name type="scientific">Geoanaerobacter pelophilus</name>
    <dbReference type="NCBI Taxonomy" id="60036"/>
    <lineage>
        <taxon>Bacteria</taxon>
        <taxon>Pseudomonadati</taxon>
        <taxon>Thermodesulfobacteriota</taxon>
        <taxon>Desulfuromonadia</taxon>
        <taxon>Geobacterales</taxon>
        <taxon>Geobacteraceae</taxon>
        <taxon>Geoanaerobacter</taxon>
    </lineage>
</organism>
<dbReference type="InterPro" id="IPR029063">
    <property type="entry name" value="SAM-dependent_MTases_sf"/>
</dbReference>
<sequence>MLETLKALADPCRLRLTAVLLRGEFTVQELTRIMGMGQSRISRHLKILTEAGVLSVKRQGTWSYYRVGDGSSFFAGIRQQLELEIEALPERTADLAAVAEVLEERRRRSREFFDRYGRQWDDLARTLLPVPDCREKLLALIPRGVTVLEIGIGTGGLLAELAARGGKVIGVDHSPAMLEEARNRLARDGIDSVALRLGEMAHLPLPDASVDCVVANMVLHHAADPLTVLAEIRRVLLPGGLLVLADLVRHEREVARERLADQWLGFDEAELAGWLKKGSFMSVAIERIPAGAGEEAVLLVTGKTKCLKIAKESTSRKGA</sequence>
<dbReference type="AlphaFoldDB" id="A0AAW4KXB1"/>